<reference evidence="3" key="1">
    <citation type="submission" date="2016-11" db="EMBL/GenBank/DDBJ databases">
        <authorList>
            <person name="Varghese N."/>
            <person name="Submissions S."/>
        </authorList>
    </citation>
    <scope>NUCLEOTIDE SEQUENCE [LARGE SCALE GENOMIC DNA]</scope>
    <source>
        <strain evidence="3">DSM 26134</strain>
    </source>
</reference>
<proteinExistence type="predicted"/>
<dbReference type="InterPro" id="IPR038733">
    <property type="entry name" value="Predicted_DNA_bind_prot_RHH"/>
</dbReference>
<dbReference type="InterPro" id="IPR010985">
    <property type="entry name" value="Ribbon_hlx_hlx"/>
</dbReference>
<dbReference type="RefSeq" id="WP_073120130.1">
    <property type="nucleotide sequence ID" value="NZ_FRAA01000001.1"/>
</dbReference>
<organism evidence="2 3">
    <name type="scientific">Reichenbachiella agariperforans</name>
    <dbReference type="NCBI Taxonomy" id="156994"/>
    <lineage>
        <taxon>Bacteria</taxon>
        <taxon>Pseudomonadati</taxon>
        <taxon>Bacteroidota</taxon>
        <taxon>Cytophagia</taxon>
        <taxon>Cytophagales</taxon>
        <taxon>Reichenbachiellaceae</taxon>
        <taxon>Reichenbachiella</taxon>
    </lineage>
</organism>
<dbReference type="AlphaFoldDB" id="A0A1M6LU85"/>
<dbReference type="Proteomes" id="UP000184474">
    <property type="component" value="Unassembled WGS sequence"/>
</dbReference>
<dbReference type="STRING" id="156994.SAMN04488028_1011097"/>
<keyword evidence="3" id="KW-1185">Reference proteome</keyword>
<sequence>MTTFTSSLPDSLLQRLNDTAQKLKLPKNKLIEKALDIYLDQINRAEYVSSYKLAGQDQDTILIAEEGMVEYMTQLSDTDETR</sequence>
<evidence type="ECO:0000313" key="2">
    <source>
        <dbReference type="EMBL" id="SHJ74729.1"/>
    </source>
</evidence>
<accession>A0A1M6LU85</accession>
<protein>
    <submittedName>
        <fullName evidence="2">Ribbon-helix-helix domain-containing protein</fullName>
    </submittedName>
</protein>
<evidence type="ECO:0000313" key="3">
    <source>
        <dbReference type="Proteomes" id="UP000184474"/>
    </source>
</evidence>
<gene>
    <name evidence="2" type="ORF">SAMN04488028_1011097</name>
</gene>
<dbReference type="Pfam" id="PF12651">
    <property type="entry name" value="RHH_3"/>
    <property type="match status" value="1"/>
</dbReference>
<feature type="domain" description="Predicted DNA-binding protein ribbon-helix-helix" evidence="1">
    <location>
        <begin position="3"/>
        <end position="39"/>
    </location>
</feature>
<dbReference type="GO" id="GO:0006355">
    <property type="term" value="P:regulation of DNA-templated transcription"/>
    <property type="evidence" value="ECO:0007669"/>
    <property type="project" value="InterPro"/>
</dbReference>
<evidence type="ECO:0000259" key="1">
    <source>
        <dbReference type="Pfam" id="PF12651"/>
    </source>
</evidence>
<dbReference type="SUPFAM" id="SSF47598">
    <property type="entry name" value="Ribbon-helix-helix"/>
    <property type="match status" value="1"/>
</dbReference>
<name>A0A1M6LU85_REIAG</name>
<dbReference type="EMBL" id="FRAA01000001">
    <property type="protein sequence ID" value="SHJ74729.1"/>
    <property type="molecule type" value="Genomic_DNA"/>
</dbReference>